<evidence type="ECO:0000313" key="4">
    <source>
        <dbReference type="Proteomes" id="UP001362999"/>
    </source>
</evidence>
<keyword evidence="4" id="KW-1185">Reference proteome</keyword>
<dbReference type="GO" id="GO:0032259">
    <property type="term" value="P:methylation"/>
    <property type="evidence" value="ECO:0007669"/>
    <property type="project" value="UniProtKB-KW"/>
</dbReference>
<keyword evidence="2" id="KW-0949">S-adenosyl-L-methionine</keyword>
<dbReference type="GO" id="GO:0008168">
    <property type="term" value="F:methyltransferase activity"/>
    <property type="evidence" value="ECO:0007669"/>
    <property type="project" value="UniProtKB-KW"/>
</dbReference>
<protein>
    <submittedName>
        <fullName evidence="3">Methyltransferase ausD</fullName>
    </submittedName>
</protein>
<comment type="caution">
    <text evidence="3">The sequence shown here is derived from an EMBL/GenBank/DDBJ whole genome shotgun (WGS) entry which is preliminary data.</text>
</comment>
<dbReference type="InterPro" id="IPR051654">
    <property type="entry name" value="Meroterpenoid_MTases"/>
</dbReference>
<gene>
    <name evidence="3" type="ORF">R3P38DRAFT_3309634</name>
</gene>
<name>A0AAW0CTD6_9AGAR</name>
<sequence>MVEFTKPPLEAYKRLSMRASILRMDDEDLEFIKEQSGIEDPEALKKHIIAVQNKAYDVRLYGHVCIRRFSFTRPKISTFPMYEHVLDLGRKAGSFLILGVAVLGTDIRKCASDGVPVQNLIASDLRPVFWDLGHELFKTTPKTFRVTFLSGDALDPNFLQPSTPLPSSSSSLPHPRLRNSIHVSSLFHLFFEPQQLRLARSLAGLSPAPGSVILGSHAERRRRVVARDVGGGFPAGTIEVKAELRRRRDGEEVFGLIWCGLL</sequence>
<evidence type="ECO:0000313" key="3">
    <source>
        <dbReference type="EMBL" id="KAK7042264.1"/>
    </source>
</evidence>
<organism evidence="3 4">
    <name type="scientific">Favolaschia claudopus</name>
    <dbReference type="NCBI Taxonomy" id="2862362"/>
    <lineage>
        <taxon>Eukaryota</taxon>
        <taxon>Fungi</taxon>
        <taxon>Dikarya</taxon>
        <taxon>Basidiomycota</taxon>
        <taxon>Agaricomycotina</taxon>
        <taxon>Agaricomycetes</taxon>
        <taxon>Agaricomycetidae</taxon>
        <taxon>Agaricales</taxon>
        <taxon>Marasmiineae</taxon>
        <taxon>Mycenaceae</taxon>
        <taxon>Favolaschia</taxon>
    </lineage>
</organism>
<dbReference type="Proteomes" id="UP001362999">
    <property type="component" value="Unassembled WGS sequence"/>
</dbReference>
<evidence type="ECO:0000256" key="1">
    <source>
        <dbReference type="ARBA" id="ARBA00022679"/>
    </source>
</evidence>
<accession>A0AAW0CTD6</accession>
<evidence type="ECO:0000256" key="2">
    <source>
        <dbReference type="ARBA" id="ARBA00022691"/>
    </source>
</evidence>
<proteinExistence type="predicted"/>
<dbReference type="EMBL" id="JAWWNJ010000013">
    <property type="protein sequence ID" value="KAK7042264.1"/>
    <property type="molecule type" value="Genomic_DNA"/>
</dbReference>
<dbReference type="PANTHER" id="PTHR35897:SF1">
    <property type="entry name" value="METHYLTRANSFERASE AUSD"/>
    <property type="match status" value="1"/>
</dbReference>
<reference evidence="3 4" key="1">
    <citation type="journal article" date="2024" name="J Genomics">
        <title>Draft genome sequencing and assembly of Favolaschia claudopus CIRM-BRFM 2984 isolated from oak limbs.</title>
        <authorList>
            <person name="Navarro D."/>
            <person name="Drula E."/>
            <person name="Chaduli D."/>
            <person name="Cazenave R."/>
            <person name="Ahrendt S."/>
            <person name="Wang J."/>
            <person name="Lipzen A."/>
            <person name="Daum C."/>
            <person name="Barry K."/>
            <person name="Grigoriev I.V."/>
            <person name="Favel A."/>
            <person name="Rosso M.N."/>
            <person name="Martin F."/>
        </authorList>
    </citation>
    <scope>NUCLEOTIDE SEQUENCE [LARGE SCALE GENOMIC DNA]</scope>
    <source>
        <strain evidence="3 4">CIRM-BRFM 2984</strain>
    </source>
</reference>
<dbReference type="PANTHER" id="PTHR35897">
    <property type="entry name" value="METHYLTRANSFERASE AUSD"/>
    <property type="match status" value="1"/>
</dbReference>
<dbReference type="AlphaFoldDB" id="A0AAW0CTD6"/>
<keyword evidence="1" id="KW-0808">Transferase</keyword>
<keyword evidence="3" id="KW-0489">Methyltransferase</keyword>